<accession>A0A7C4I4I4</accession>
<dbReference type="AlphaFoldDB" id="A0A7C4I4I4"/>
<evidence type="ECO:0000259" key="2">
    <source>
        <dbReference type="Pfam" id="PF03787"/>
    </source>
</evidence>
<dbReference type="EMBL" id="DTAD01000088">
    <property type="protein sequence ID" value="HGN91073.1"/>
    <property type="molecule type" value="Genomic_DNA"/>
</dbReference>
<evidence type="ECO:0000256" key="1">
    <source>
        <dbReference type="ARBA" id="ARBA00023118"/>
    </source>
</evidence>
<organism evidence="4">
    <name type="scientific">Caldiarchaeum subterraneum</name>
    <dbReference type="NCBI Taxonomy" id="311458"/>
    <lineage>
        <taxon>Archaea</taxon>
        <taxon>Nitrososphaerota</taxon>
        <taxon>Candidatus Caldarchaeales</taxon>
        <taxon>Candidatus Caldarchaeaceae</taxon>
        <taxon>Candidatus Caldarchaeum</taxon>
    </lineage>
</organism>
<proteinExistence type="predicted"/>
<dbReference type="InterPro" id="IPR005537">
    <property type="entry name" value="RAMP_III_fam"/>
</dbReference>
<evidence type="ECO:0000313" key="4">
    <source>
        <dbReference type="EMBL" id="HGN91073.1"/>
    </source>
</evidence>
<evidence type="ECO:0000313" key="3">
    <source>
        <dbReference type="EMBL" id="HGL40900.1"/>
    </source>
</evidence>
<comment type="caution">
    <text evidence="4">The sequence shown here is derived from an EMBL/GenBank/DDBJ whole genome shotgun (WGS) entry which is preliminary data.</text>
</comment>
<feature type="domain" description="CRISPR type III-associated protein" evidence="2">
    <location>
        <begin position="21"/>
        <end position="230"/>
    </location>
</feature>
<dbReference type="EMBL" id="DTCM01000060">
    <property type="protein sequence ID" value="HGL40900.1"/>
    <property type="molecule type" value="Genomic_DNA"/>
</dbReference>
<dbReference type="EMBL" id="DRXG01000105">
    <property type="protein sequence ID" value="HHN52606.1"/>
    <property type="molecule type" value="Genomic_DNA"/>
</dbReference>
<protein>
    <submittedName>
        <fullName evidence="4">CRISPR-associated RAMP protein</fullName>
    </submittedName>
</protein>
<dbReference type="InterPro" id="IPR013411">
    <property type="entry name" value="CRISPR-assoc_RAMP_Csx7"/>
</dbReference>
<reference evidence="4" key="1">
    <citation type="journal article" date="2020" name="mSystems">
        <title>Genome- and Community-Level Interaction Insights into Carbon Utilization and Element Cycling Functions of Hydrothermarchaeota in Hydrothermal Sediment.</title>
        <authorList>
            <person name="Zhou Z."/>
            <person name="Liu Y."/>
            <person name="Xu W."/>
            <person name="Pan J."/>
            <person name="Luo Z.H."/>
            <person name="Li M."/>
        </authorList>
    </citation>
    <scope>NUCLEOTIDE SEQUENCE [LARGE SCALE GENOMIC DNA]</scope>
    <source>
        <strain evidence="5">SpSt-1073</strain>
        <strain evidence="4">SpSt-613</strain>
        <strain evidence="3">SpSt-669</strain>
    </source>
</reference>
<dbReference type="InterPro" id="IPR052216">
    <property type="entry name" value="CRISPR_Csm3_endoribonuclease"/>
</dbReference>
<dbReference type="PANTHER" id="PTHR35579">
    <property type="entry name" value="CRISPR SYSTEM CMS ENDORIBONUCLEASE CSM3"/>
    <property type="match status" value="1"/>
</dbReference>
<dbReference type="Pfam" id="PF03787">
    <property type="entry name" value="RAMPs"/>
    <property type="match status" value="1"/>
</dbReference>
<evidence type="ECO:0000313" key="5">
    <source>
        <dbReference type="EMBL" id="HHN52606.1"/>
    </source>
</evidence>
<dbReference type="PANTHER" id="PTHR35579:SF6">
    <property type="entry name" value="DUF324 DOMAIN-CONTAINING PROTEIN"/>
    <property type="match status" value="1"/>
</dbReference>
<sequence>MSFYWTSGRVLIREVVFEADLKNISPVRIGAGREPPLEASADLAILRIRREGKEEAYIPGSSIKGLFRSHAEPVLRMKNPRIAPCSGLSKDNCMMVRENYESLHDRIQTLQRMGKTTEAMKLFFEKTCLLCKIFGAPSYAGRVIFQDAYLKSEASYGVRTGIAIDRRTGAVFRGQFYQVEYVEPDACFGFTLRARNLPNYALGLLSKLVFMMRDGELKVGGFKTRGFGTVTLENPTLTIINYRNNGADLEKLEDIDADVGLSDLASKTDGKWVISGDNAWSALKRLMEVWNSVNLS</sequence>
<dbReference type="GO" id="GO:0051607">
    <property type="term" value="P:defense response to virus"/>
    <property type="evidence" value="ECO:0007669"/>
    <property type="project" value="UniProtKB-KW"/>
</dbReference>
<gene>
    <name evidence="5" type="ORF">ENM30_04755</name>
    <name evidence="4" type="ORF">ENT82_08145</name>
    <name evidence="3" type="ORF">ENU43_04460</name>
</gene>
<keyword evidence="1" id="KW-0051">Antiviral defense</keyword>
<name>A0A7C4I4I4_CALS0</name>
<dbReference type="NCBIfam" id="TIGR02581">
    <property type="entry name" value="cas_cyan_RAMP"/>
    <property type="match status" value="1"/>
</dbReference>